<keyword evidence="7" id="KW-0067">ATP-binding</keyword>
<proteinExistence type="predicted"/>
<feature type="transmembrane region" description="Helical" evidence="5">
    <location>
        <begin position="12"/>
        <end position="31"/>
    </location>
</feature>
<dbReference type="GO" id="GO:0005524">
    <property type="term" value="F:ATP binding"/>
    <property type="evidence" value="ECO:0007669"/>
    <property type="project" value="UniProtKB-KW"/>
</dbReference>
<protein>
    <submittedName>
        <fullName evidence="7">ATP-binding protein</fullName>
    </submittedName>
</protein>
<dbReference type="PROSITE" id="PS50109">
    <property type="entry name" value="HIS_KIN"/>
    <property type="match status" value="1"/>
</dbReference>
<accession>A0ABV8SW69</accession>
<dbReference type="Gene3D" id="1.20.5.1930">
    <property type="match status" value="1"/>
</dbReference>
<dbReference type="Gene3D" id="3.30.565.10">
    <property type="entry name" value="Histidine kinase-like ATPase, C-terminal domain"/>
    <property type="match status" value="1"/>
</dbReference>
<dbReference type="InterPro" id="IPR005467">
    <property type="entry name" value="His_kinase_dom"/>
</dbReference>
<evidence type="ECO:0000259" key="6">
    <source>
        <dbReference type="PROSITE" id="PS50109"/>
    </source>
</evidence>
<keyword evidence="5" id="KW-0472">Membrane</keyword>
<dbReference type="CDD" id="cd16917">
    <property type="entry name" value="HATPase_UhpB-NarQ-NarX-like"/>
    <property type="match status" value="1"/>
</dbReference>
<feature type="transmembrane region" description="Helical" evidence="5">
    <location>
        <begin position="51"/>
        <end position="71"/>
    </location>
</feature>
<keyword evidence="7" id="KW-0547">Nucleotide-binding</keyword>
<organism evidence="7 8">
    <name type="scientific">Steroidobacter flavus</name>
    <dbReference type="NCBI Taxonomy" id="1842136"/>
    <lineage>
        <taxon>Bacteria</taxon>
        <taxon>Pseudomonadati</taxon>
        <taxon>Pseudomonadota</taxon>
        <taxon>Gammaproteobacteria</taxon>
        <taxon>Steroidobacterales</taxon>
        <taxon>Steroidobacteraceae</taxon>
        <taxon>Steroidobacter</taxon>
    </lineage>
</organism>
<dbReference type="Proteomes" id="UP001595904">
    <property type="component" value="Unassembled WGS sequence"/>
</dbReference>
<reference evidence="8" key="1">
    <citation type="journal article" date="2019" name="Int. J. Syst. Evol. Microbiol.">
        <title>The Global Catalogue of Microorganisms (GCM) 10K type strain sequencing project: providing services to taxonomists for standard genome sequencing and annotation.</title>
        <authorList>
            <consortium name="The Broad Institute Genomics Platform"/>
            <consortium name="The Broad Institute Genome Sequencing Center for Infectious Disease"/>
            <person name="Wu L."/>
            <person name="Ma J."/>
        </authorList>
    </citation>
    <scope>NUCLEOTIDE SEQUENCE [LARGE SCALE GENOMIC DNA]</scope>
    <source>
        <strain evidence="8">CGMCC 1.10759</strain>
    </source>
</reference>
<feature type="coiled-coil region" evidence="4">
    <location>
        <begin position="81"/>
        <end position="145"/>
    </location>
</feature>
<dbReference type="PANTHER" id="PTHR24421">
    <property type="entry name" value="NITRATE/NITRITE SENSOR PROTEIN NARX-RELATED"/>
    <property type="match status" value="1"/>
</dbReference>
<evidence type="ECO:0000256" key="1">
    <source>
        <dbReference type="ARBA" id="ARBA00022679"/>
    </source>
</evidence>
<keyword evidence="1" id="KW-0808">Transferase</keyword>
<dbReference type="InterPro" id="IPR050482">
    <property type="entry name" value="Sensor_HK_TwoCompSys"/>
</dbReference>
<name>A0ABV8SW69_9GAMM</name>
<keyword evidence="5" id="KW-0812">Transmembrane</keyword>
<dbReference type="EMBL" id="JBHSDU010000010">
    <property type="protein sequence ID" value="MFC4311821.1"/>
    <property type="molecule type" value="Genomic_DNA"/>
</dbReference>
<evidence type="ECO:0000313" key="7">
    <source>
        <dbReference type="EMBL" id="MFC4311821.1"/>
    </source>
</evidence>
<comment type="caution">
    <text evidence="7">The sequence shown here is derived from an EMBL/GenBank/DDBJ whole genome shotgun (WGS) entry which is preliminary data.</text>
</comment>
<keyword evidence="8" id="KW-1185">Reference proteome</keyword>
<dbReference type="RefSeq" id="WP_380600692.1">
    <property type="nucleotide sequence ID" value="NZ_JBHSDU010000010.1"/>
</dbReference>
<evidence type="ECO:0000256" key="5">
    <source>
        <dbReference type="SAM" id="Phobius"/>
    </source>
</evidence>
<evidence type="ECO:0000313" key="8">
    <source>
        <dbReference type="Proteomes" id="UP001595904"/>
    </source>
</evidence>
<dbReference type="PANTHER" id="PTHR24421:SF58">
    <property type="entry name" value="SIGNAL TRANSDUCTION HISTIDINE-PROTEIN KINASE_PHOSPHATASE UHPB"/>
    <property type="match status" value="1"/>
</dbReference>
<keyword evidence="4" id="KW-0175">Coiled coil</keyword>
<keyword evidence="5" id="KW-1133">Transmembrane helix</keyword>
<evidence type="ECO:0000256" key="3">
    <source>
        <dbReference type="ARBA" id="ARBA00023012"/>
    </source>
</evidence>
<dbReference type="SUPFAM" id="SSF55874">
    <property type="entry name" value="ATPase domain of HSP90 chaperone/DNA topoisomerase II/histidine kinase"/>
    <property type="match status" value="1"/>
</dbReference>
<dbReference type="InterPro" id="IPR011712">
    <property type="entry name" value="Sig_transdc_His_kin_sub3_dim/P"/>
</dbReference>
<dbReference type="Pfam" id="PF07730">
    <property type="entry name" value="HisKA_3"/>
    <property type="match status" value="1"/>
</dbReference>
<keyword evidence="3" id="KW-0902">Two-component regulatory system</keyword>
<keyword evidence="2" id="KW-0418">Kinase</keyword>
<evidence type="ECO:0000256" key="4">
    <source>
        <dbReference type="SAM" id="Coils"/>
    </source>
</evidence>
<dbReference type="Pfam" id="PF02518">
    <property type="entry name" value="HATPase_c"/>
    <property type="match status" value="1"/>
</dbReference>
<dbReference type="InterPro" id="IPR036890">
    <property type="entry name" value="HATPase_C_sf"/>
</dbReference>
<feature type="domain" description="Histidine kinase" evidence="6">
    <location>
        <begin position="112"/>
        <end position="310"/>
    </location>
</feature>
<dbReference type="InterPro" id="IPR003594">
    <property type="entry name" value="HATPase_dom"/>
</dbReference>
<sequence>MESDLDRGSLWGDLLIVALVVLAAAGLFSQIELNEWLFASTRRWEALQVDELPAVLVVLATGLGWFAWRRYRDARAEVRKRQVAEARLEALLLENRRLAQQYLRAQEAERKSLARELHDELGQYLNAIKTDAVSIQDRLDAAQSQAVSAIIRHTDHLHAVVRDLIRELRPVALDELGLQAALEHYLDHCQRRMPRTRMSVTLNGDLDSLGELLNLAIYRLTQEALTNVSRHAQAGHVAVRVSRSGPPVEAADAVTFNISDDGRGADLIQTHAGLGLIGMRERVEMLGGLWRVTTGPGQGFSLFARIPVSIQGAMP</sequence>
<evidence type="ECO:0000256" key="2">
    <source>
        <dbReference type="ARBA" id="ARBA00022777"/>
    </source>
</evidence>
<gene>
    <name evidence="7" type="ORF">ACFPN2_22240</name>
</gene>